<evidence type="ECO:0000313" key="3">
    <source>
        <dbReference type="Proteomes" id="UP001420932"/>
    </source>
</evidence>
<dbReference type="Pfam" id="PF16719">
    <property type="entry name" value="SAWADEE"/>
    <property type="match status" value="1"/>
</dbReference>
<reference evidence="2 3" key="1">
    <citation type="submission" date="2024-01" db="EMBL/GenBank/DDBJ databases">
        <title>Genome assemblies of Stephania.</title>
        <authorList>
            <person name="Yang L."/>
        </authorList>
    </citation>
    <scope>NUCLEOTIDE SEQUENCE [LARGE SCALE GENOMIC DNA]</scope>
    <source>
        <strain evidence="2">YNDBR</strain>
        <tissue evidence="2">Leaf</tissue>
    </source>
</reference>
<organism evidence="2 3">
    <name type="scientific">Stephania yunnanensis</name>
    <dbReference type="NCBI Taxonomy" id="152371"/>
    <lineage>
        <taxon>Eukaryota</taxon>
        <taxon>Viridiplantae</taxon>
        <taxon>Streptophyta</taxon>
        <taxon>Embryophyta</taxon>
        <taxon>Tracheophyta</taxon>
        <taxon>Spermatophyta</taxon>
        <taxon>Magnoliopsida</taxon>
        <taxon>Ranunculales</taxon>
        <taxon>Menispermaceae</taxon>
        <taxon>Menispermoideae</taxon>
        <taxon>Cissampelideae</taxon>
        <taxon>Stephania</taxon>
    </lineage>
</organism>
<dbReference type="EMBL" id="JBBNAF010000011">
    <property type="protein sequence ID" value="KAK9099045.1"/>
    <property type="molecule type" value="Genomic_DNA"/>
</dbReference>
<dbReference type="InterPro" id="IPR032001">
    <property type="entry name" value="SAWADEE_dom"/>
</dbReference>
<dbReference type="Proteomes" id="UP001420932">
    <property type="component" value="Unassembled WGS sequence"/>
</dbReference>
<name>A0AAP0HWQ3_9MAGN</name>
<dbReference type="InterPro" id="IPR039276">
    <property type="entry name" value="SHH1/2"/>
</dbReference>
<dbReference type="Gene3D" id="2.40.50.40">
    <property type="match status" value="1"/>
</dbReference>
<evidence type="ECO:0000313" key="2">
    <source>
        <dbReference type="EMBL" id="KAK9099045.1"/>
    </source>
</evidence>
<feature type="domain" description="SAWADEE" evidence="1">
    <location>
        <begin position="116"/>
        <end position="243"/>
    </location>
</feature>
<protein>
    <recommendedName>
        <fullName evidence="1">SAWADEE domain-containing protein</fullName>
    </recommendedName>
</protein>
<dbReference type="Gene3D" id="2.30.30.140">
    <property type="match status" value="1"/>
</dbReference>
<evidence type="ECO:0000259" key="1">
    <source>
        <dbReference type="Pfam" id="PF16719"/>
    </source>
</evidence>
<dbReference type="GO" id="GO:0003682">
    <property type="term" value="F:chromatin binding"/>
    <property type="evidence" value="ECO:0007669"/>
    <property type="project" value="InterPro"/>
</dbReference>
<gene>
    <name evidence="2" type="ORF">Syun_026090</name>
</gene>
<comment type="caution">
    <text evidence="2">The sequence shown here is derived from an EMBL/GenBank/DDBJ whole genome shotgun (WGS) entry which is preliminary data.</text>
</comment>
<keyword evidence="3" id="KW-1185">Reference proteome</keyword>
<dbReference type="AlphaFoldDB" id="A0AAP0HWQ3"/>
<sequence>MARLRPREVPRFTKAEILEMDKILHEQGEKCFNPDFCGKLARKFSRAEGRAGKPAIQWKLVQDWFEKRKKACATPPISLPVAPKELVAPVDTSVLNNGLPNSTVLPQGDKLLDLSDLEFEAKSSKDGAWYDVAFFLTHRILKSGEPEALVRFVGFGAEEDEWVNVKRSIRERSIPLEPSECECVKVGDIVLCYQESTDQAIYFDARVESIERRLHDIRGCRCLFMVRYVHDNNEETVRLRRLCRRPSY</sequence>
<dbReference type="PANTHER" id="PTHR33827">
    <property type="entry name" value="PROTEIN SAWADEE HOMEODOMAIN HOMOLOG 2"/>
    <property type="match status" value="1"/>
</dbReference>
<dbReference type="PANTHER" id="PTHR33827:SF3">
    <property type="entry name" value="OS09G0346900 PROTEIN"/>
    <property type="match status" value="1"/>
</dbReference>
<proteinExistence type="predicted"/>
<accession>A0AAP0HWQ3</accession>